<name>A0A9D4UTE7_ADICA</name>
<comment type="caution">
    <text evidence="2">The sequence shown here is derived from an EMBL/GenBank/DDBJ whole genome shotgun (WGS) entry which is preliminary data.</text>
</comment>
<evidence type="ECO:0000256" key="1">
    <source>
        <dbReference type="SAM" id="MobiDB-lite"/>
    </source>
</evidence>
<feature type="compositionally biased region" description="Polar residues" evidence="1">
    <location>
        <begin position="39"/>
        <end position="54"/>
    </location>
</feature>
<dbReference type="AlphaFoldDB" id="A0A9D4UTE7"/>
<reference evidence="2" key="1">
    <citation type="submission" date="2021-01" db="EMBL/GenBank/DDBJ databases">
        <title>Adiantum capillus-veneris genome.</title>
        <authorList>
            <person name="Fang Y."/>
            <person name="Liao Q."/>
        </authorList>
    </citation>
    <scope>NUCLEOTIDE SEQUENCE</scope>
    <source>
        <strain evidence="2">H3</strain>
        <tissue evidence="2">Leaf</tissue>
    </source>
</reference>
<keyword evidence="3" id="KW-1185">Reference proteome</keyword>
<feature type="region of interest" description="Disordered" evidence="1">
    <location>
        <begin position="103"/>
        <end position="122"/>
    </location>
</feature>
<organism evidence="2 3">
    <name type="scientific">Adiantum capillus-veneris</name>
    <name type="common">Maidenhair fern</name>
    <dbReference type="NCBI Taxonomy" id="13818"/>
    <lineage>
        <taxon>Eukaryota</taxon>
        <taxon>Viridiplantae</taxon>
        <taxon>Streptophyta</taxon>
        <taxon>Embryophyta</taxon>
        <taxon>Tracheophyta</taxon>
        <taxon>Polypodiopsida</taxon>
        <taxon>Polypodiidae</taxon>
        <taxon>Polypodiales</taxon>
        <taxon>Pteridineae</taxon>
        <taxon>Pteridaceae</taxon>
        <taxon>Vittarioideae</taxon>
        <taxon>Adiantum</taxon>
    </lineage>
</organism>
<dbReference type="OrthoDB" id="1922389at2759"/>
<evidence type="ECO:0000313" key="3">
    <source>
        <dbReference type="Proteomes" id="UP000886520"/>
    </source>
</evidence>
<dbReference type="Proteomes" id="UP000886520">
    <property type="component" value="Chromosome 11"/>
</dbReference>
<feature type="compositionally biased region" description="Polar residues" evidence="1">
    <location>
        <begin position="108"/>
        <end position="122"/>
    </location>
</feature>
<accession>A0A9D4UTE7</accession>
<dbReference type="PANTHER" id="PTHR34464">
    <property type="entry name" value="OS09G0376300 PROTEIN"/>
    <property type="match status" value="1"/>
</dbReference>
<proteinExistence type="predicted"/>
<dbReference type="PANTHER" id="PTHR34464:SF3">
    <property type="entry name" value="OS09G0376300 PROTEIN"/>
    <property type="match status" value="1"/>
</dbReference>
<evidence type="ECO:0000313" key="2">
    <source>
        <dbReference type="EMBL" id="KAI5073038.1"/>
    </source>
</evidence>
<sequence>MVSLRISSLKNWLWRRDAVRQGQEGEKESDCKGKKSFRQETSGKGPQLSLGSSKELQRAASGASSSLSRESSLQEASDWLIGWEEPHGPGFCSEGSFAVLVPCYDSPPASQMSPQTPPSISKSQLWADVLTKVAMETETQAENNKKPSQ</sequence>
<dbReference type="EMBL" id="JABFUD020000011">
    <property type="protein sequence ID" value="KAI5073038.1"/>
    <property type="molecule type" value="Genomic_DNA"/>
</dbReference>
<feature type="region of interest" description="Disordered" evidence="1">
    <location>
        <begin position="17"/>
        <end position="71"/>
    </location>
</feature>
<protein>
    <submittedName>
        <fullName evidence="2">Uncharacterized protein</fullName>
    </submittedName>
</protein>
<gene>
    <name evidence="2" type="ORF">GOP47_0011051</name>
</gene>
<feature type="compositionally biased region" description="Basic and acidic residues" evidence="1">
    <location>
        <begin position="17"/>
        <end position="33"/>
    </location>
</feature>
<feature type="compositionally biased region" description="Low complexity" evidence="1">
    <location>
        <begin position="58"/>
        <end position="71"/>
    </location>
</feature>